<dbReference type="PANTHER" id="PTHR36037">
    <property type="entry name" value="RNA-DIRECTED DNA POLYMERASE (REVERSE TRANSCRIPTASE)-RELATED FAMILY PROTEIN"/>
    <property type="match status" value="1"/>
</dbReference>
<proteinExistence type="predicted"/>
<dbReference type="EnsemblPlants" id="OB04G17290.1">
    <property type="protein sequence ID" value="OB04G17290.1"/>
    <property type="gene ID" value="OB04G17290"/>
</dbReference>
<dbReference type="Gramene" id="OB04G17290.1">
    <property type="protein sequence ID" value="OB04G17290.1"/>
    <property type="gene ID" value="OB04G17290"/>
</dbReference>
<dbReference type="PANTHER" id="PTHR36037:SF1">
    <property type="entry name" value="RNA-DIRECTED DNA POLYMERASE (REVERSE TRANSCRIPTASE)-RELATED FAMILY PROTEIN"/>
    <property type="match status" value="1"/>
</dbReference>
<keyword evidence="1" id="KW-0175">Coiled coil</keyword>
<organism evidence="2">
    <name type="scientific">Oryza brachyantha</name>
    <name type="common">malo sina</name>
    <dbReference type="NCBI Taxonomy" id="4533"/>
    <lineage>
        <taxon>Eukaryota</taxon>
        <taxon>Viridiplantae</taxon>
        <taxon>Streptophyta</taxon>
        <taxon>Embryophyta</taxon>
        <taxon>Tracheophyta</taxon>
        <taxon>Spermatophyta</taxon>
        <taxon>Magnoliopsida</taxon>
        <taxon>Liliopsida</taxon>
        <taxon>Poales</taxon>
        <taxon>Poaceae</taxon>
        <taxon>BOP clade</taxon>
        <taxon>Oryzoideae</taxon>
        <taxon>Oryzeae</taxon>
        <taxon>Oryzinae</taxon>
        <taxon>Oryza</taxon>
    </lineage>
</organism>
<dbReference type="OMA" id="FPNDVFI"/>
<evidence type="ECO:0000256" key="1">
    <source>
        <dbReference type="SAM" id="Coils"/>
    </source>
</evidence>
<accession>J3LX54</accession>
<evidence type="ECO:0000313" key="2">
    <source>
        <dbReference type="EnsemblPlants" id="OB04G17290.1"/>
    </source>
</evidence>
<dbReference type="AlphaFoldDB" id="J3LX54"/>
<dbReference type="Proteomes" id="UP000006038">
    <property type="component" value="Chromosome 4"/>
</dbReference>
<feature type="coiled-coil region" evidence="1">
    <location>
        <begin position="87"/>
        <end position="117"/>
    </location>
</feature>
<dbReference type="HOGENOM" id="CLU_052108_1_0_1"/>
<reference evidence="2" key="1">
    <citation type="journal article" date="2013" name="Nat. Commun.">
        <title>Whole-genome sequencing of Oryza brachyantha reveals mechanisms underlying Oryza genome evolution.</title>
        <authorList>
            <person name="Chen J."/>
            <person name="Huang Q."/>
            <person name="Gao D."/>
            <person name="Wang J."/>
            <person name="Lang Y."/>
            <person name="Liu T."/>
            <person name="Li B."/>
            <person name="Bai Z."/>
            <person name="Luis Goicoechea J."/>
            <person name="Liang C."/>
            <person name="Chen C."/>
            <person name="Zhang W."/>
            <person name="Sun S."/>
            <person name="Liao Y."/>
            <person name="Zhang X."/>
            <person name="Yang L."/>
            <person name="Song C."/>
            <person name="Wang M."/>
            <person name="Shi J."/>
            <person name="Liu G."/>
            <person name="Liu J."/>
            <person name="Zhou H."/>
            <person name="Zhou W."/>
            <person name="Yu Q."/>
            <person name="An N."/>
            <person name="Chen Y."/>
            <person name="Cai Q."/>
            <person name="Wang B."/>
            <person name="Liu B."/>
            <person name="Min J."/>
            <person name="Huang Y."/>
            <person name="Wu H."/>
            <person name="Li Z."/>
            <person name="Zhang Y."/>
            <person name="Yin Y."/>
            <person name="Song W."/>
            <person name="Jiang J."/>
            <person name="Jackson S.A."/>
            <person name="Wing R.A."/>
            <person name="Wang J."/>
            <person name="Chen M."/>
        </authorList>
    </citation>
    <scope>NUCLEOTIDE SEQUENCE [LARGE SCALE GENOMIC DNA]</scope>
    <source>
        <strain evidence="2">cv. IRGC 101232</strain>
    </source>
</reference>
<sequence>MEWLRKEVSLAEAENRRLPVEICSIEETTLKDMIQLDADIAALESSLKKIDSEALKHLEASHTTELSVATNSFGDQTNFDKDYKNEVLELDHQLEKNENDLKMLENLNNSMQRVEAMWELESMLSEAKVLDFKDNCLRVFLKAPVLTPECLMYGQELDCSSISFVSDHELLIEVDEESMEPKKVQIFPDDICVDTLIDKLKASREIISTASLGWLIRQFQHHIIINTLRRSLVNDANNPRRSYEYFDKDGTIVAHLAGGIDAFIKISADWPLSSYGLKLISIQNSEAQSKDITLSLLCKTKELANGLDLQTRRHLVKFVDAVEDILFQEMRPQLHSSSVS</sequence>
<reference evidence="2" key="2">
    <citation type="submission" date="2013-04" db="UniProtKB">
        <authorList>
            <consortium name="EnsemblPlants"/>
        </authorList>
    </citation>
    <scope>IDENTIFICATION</scope>
</reference>
<keyword evidence="3" id="KW-1185">Reference proteome</keyword>
<name>J3LX54_ORYBR</name>
<dbReference type="STRING" id="4533.J3LX54"/>
<dbReference type="eggNOG" id="ENOG502QQ0E">
    <property type="taxonomic scope" value="Eukaryota"/>
</dbReference>
<protein>
    <submittedName>
        <fullName evidence="2">Uncharacterized protein</fullName>
    </submittedName>
</protein>
<evidence type="ECO:0000313" key="3">
    <source>
        <dbReference type="Proteomes" id="UP000006038"/>
    </source>
</evidence>